<dbReference type="Proteomes" id="UP001303373">
    <property type="component" value="Chromosome 11"/>
</dbReference>
<keyword evidence="1" id="KW-0560">Oxidoreductase</keyword>
<dbReference type="EMBL" id="CP138590">
    <property type="protein sequence ID" value="WPH03604.1"/>
    <property type="molecule type" value="Genomic_DNA"/>
</dbReference>
<keyword evidence="4" id="KW-1185">Reference proteome</keyword>
<evidence type="ECO:0000313" key="3">
    <source>
        <dbReference type="EMBL" id="WPH03604.1"/>
    </source>
</evidence>
<name>A0AAQ3M8F0_9PEZI</name>
<dbReference type="AlphaFoldDB" id="A0AAQ3M8F0"/>
<dbReference type="Gene3D" id="3.50.50.60">
    <property type="entry name" value="FAD/NAD(P)-binding domain"/>
    <property type="match status" value="1"/>
</dbReference>
<sequence length="463" mass="51311">MRCISSLLLLPSLAFAIPSTNHHGRVIFKDVVVVGGGASGTYAAIRLAQENKTVAVIERNDRLGGQVNTYKDPKTGAPFDHGVMVYGNDTISNNFFSYLGVKMARFSGHIKSNAYADFSTGKIISAATAMNMTGNYLTALGSWRAQLDKYLWLSNETGFHLPETIPDELFLPFGEYSAKYNLGGLMALLATTVQNGYLLQTPTFYMMKWLNINQSALKGISQADGNNQAIYDAAQAKLGEDSVFLNSTIQRITRFEDFVEIVFSTPSGEHIVIADQLVMSIPPKLETLDFLDVSKHEHKLFKQFSSKFIYTTVLLNTGLSSEQVIQNFNPQKGTFGIPYSAATAAFSPSQHISSAAFAQYASPYSQTEDEVKANIFADFERVQKAFNLTSPHGTKPILTDFYSHSPYFFTVPEESIRGGFYNKLNSLQGKHRTWWTGAAFESQDSAGLWLFTEKELLPRILKA</sequence>
<dbReference type="GO" id="GO:0016491">
    <property type="term" value="F:oxidoreductase activity"/>
    <property type="evidence" value="ECO:0007669"/>
    <property type="project" value="UniProtKB-KW"/>
</dbReference>
<dbReference type="SUPFAM" id="SSF51905">
    <property type="entry name" value="FAD/NAD(P)-binding domain"/>
    <property type="match status" value="1"/>
</dbReference>
<organism evidence="3 4">
    <name type="scientific">Acrodontium crateriforme</name>
    <dbReference type="NCBI Taxonomy" id="150365"/>
    <lineage>
        <taxon>Eukaryota</taxon>
        <taxon>Fungi</taxon>
        <taxon>Dikarya</taxon>
        <taxon>Ascomycota</taxon>
        <taxon>Pezizomycotina</taxon>
        <taxon>Dothideomycetes</taxon>
        <taxon>Dothideomycetidae</taxon>
        <taxon>Mycosphaerellales</taxon>
        <taxon>Teratosphaeriaceae</taxon>
        <taxon>Acrodontium</taxon>
    </lineage>
</organism>
<accession>A0AAQ3M8F0</accession>
<dbReference type="Gene3D" id="3.30.70.1990">
    <property type="match status" value="1"/>
</dbReference>
<evidence type="ECO:0000313" key="4">
    <source>
        <dbReference type="Proteomes" id="UP001303373"/>
    </source>
</evidence>
<keyword evidence="2" id="KW-0732">Signal</keyword>
<protein>
    <submittedName>
        <fullName evidence="3">Uncharacterized protein</fullName>
    </submittedName>
</protein>
<proteinExistence type="predicted"/>
<dbReference type="PANTHER" id="PTHR43734:SF7">
    <property type="entry name" value="4,4'-DIAPONEUROSPORENE OXYGENASE"/>
    <property type="match status" value="1"/>
</dbReference>
<dbReference type="Pfam" id="PF13450">
    <property type="entry name" value="NAD_binding_8"/>
    <property type="match status" value="1"/>
</dbReference>
<dbReference type="InterPro" id="IPR036188">
    <property type="entry name" value="FAD/NAD-bd_sf"/>
</dbReference>
<evidence type="ECO:0000256" key="1">
    <source>
        <dbReference type="ARBA" id="ARBA00023002"/>
    </source>
</evidence>
<evidence type="ECO:0000256" key="2">
    <source>
        <dbReference type="SAM" id="SignalP"/>
    </source>
</evidence>
<dbReference type="Gene3D" id="1.10.405.20">
    <property type="match status" value="1"/>
</dbReference>
<gene>
    <name evidence="3" type="ORF">R9X50_00648700</name>
</gene>
<feature type="signal peptide" evidence="2">
    <location>
        <begin position="1"/>
        <end position="16"/>
    </location>
</feature>
<dbReference type="PANTHER" id="PTHR43734">
    <property type="entry name" value="PHYTOENE DESATURASE"/>
    <property type="match status" value="1"/>
</dbReference>
<feature type="chain" id="PRO_5042984097" evidence="2">
    <location>
        <begin position="17"/>
        <end position="463"/>
    </location>
</feature>
<reference evidence="3 4" key="1">
    <citation type="submission" date="2023-11" db="EMBL/GenBank/DDBJ databases">
        <title>An acidophilic fungus is an integral part of prey digestion in a carnivorous sundew plant.</title>
        <authorList>
            <person name="Tsai I.J."/>
        </authorList>
    </citation>
    <scope>NUCLEOTIDE SEQUENCE [LARGE SCALE GENOMIC DNA]</scope>
    <source>
        <strain evidence="3">169a</strain>
    </source>
</reference>